<protein>
    <submittedName>
        <fullName evidence="2">Uncharacterized protein</fullName>
    </submittedName>
</protein>
<dbReference type="AlphaFoldDB" id="A0A7H0LEX9"/>
<organism evidence="2 3">
    <name type="scientific">Sphingomonas alpina</name>
    <dbReference type="NCBI Taxonomy" id="653931"/>
    <lineage>
        <taxon>Bacteria</taxon>
        <taxon>Pseudomonadati</taxon>
        <taxon>Pseudomonadota</taxon>
        <taxon>Alphaproteobacteria</taxon>
        <taxon>Sphingomonadales</taxon>
        <taxon>Sphingomonadaceae</taxon>
        <taxon>Sphingomonas</taxon>
    </lineage>
</organism>
<feature type="region of interest" description="Disordered" evidence="1">
    <location>
        <begin position="44"/>
        <end position="65"/>
    </location>
</feature>
<keyword evidence="3" id="KW-1185">Reference proteome</keyword>
<accession>A0A7H0LEX9</accession>
<dbReference type="RefSeq" id="WP_187760561.1">
    <property type="nucleotide sequence ID" value="NZ_CP061038.1"/>
</dbReference>
<gene>
    <name evidence="2" type="ORF">H3Z74_15865</name>
</gene>
<proteinExistence type="predicted"/>
<reference evidence="2 3" key="1">
    <citation type="submission" date="2020-09" db="EMBL/GenBank/DDBJ databases">
        <title>Sphingomonas sp., a new species isolated from pork steak.</title>
        <authorList>
            <person name="Heidler von Heilborn D."/>
        </authorList>
    </citation>
    <scope>NUCLEOTIDE SEQUENCE [LARGE SCALE GENOMIC DNA]</scope>
    <source>
        <strain evidence="3">S8-3T</strain>
    </source>
</reference>
<evidence type="ECO:0000313" key="2">
    <source>
        <dbReference type="EMBL" id="QNQ08232.1"/>
    </source>
</evidence>
<dbReference type="KEGG" id="spap:H3Z74_15865"/>
<evidence type="ECO:0000313" key="3">
    <source>
        <dbReference type="Proteomes" id="UP000516148"/>
    </source>
</evidence>
<dbReference type="Proteomes" id="UP000516148">
    <property type="component" value="Chromosome"/>
</dbReference>
<name>A0A7H0LEX9_9SPHN</name>
<dbReference type="EMBL" id="CP061038">
    <property type="protein sequence ID" value="QNQ08232.1"/>
    <property type="molecule type" value="Genomic_DNA"/>
</dbReference>
<sequence length="65" mass="7065">MLMFKPSPKGVWLDAGSSTFDTGVRLQWNIESSQVLYDKLAKMTAGRSRGRSSERASDPACDGIG</sequence>
<evidence type="ECO:0000256" key="1">
    <source>
        <dbReference type="SAM" id="MobiDB-lite"/>
    </source>
</evidence>